<reference evidence="1 2" key="1">
    <citation type="submission" date="2023-03" db="EMBL/GenBank/DDBJ databases">
        <title>Genome insight into feeding habits of ladybird beetles.</title>
        <authorList>
            <person name="Li H.-S."/>
            <person name="Huang Y.-H."/>
            <person name="Pang H."/>
        </authorList>
    </citation>
    <scope>NUCLEOTIDE SEQUENCE [LARGE SCALE GENOMIC DNA]</scope>
    <source>
        <strain evidence="1">SYSU_2023b</strain>
        <tissue evidence="1">Whole body</tissue>
    </source>
</reference>
<dbReference type="EMBL" id="JARQZJ010000092">
    <property type="protein sequence ID" value="KAK9884166.1"/>
    <property type="molecule type" value="Genomic_DNA"/>
</dbReference>
<dbReference type="Proteomes" id="UP001431783">
    <property type="component" value="Unassembled WGS sequence"/>
</dbReference>
<gene>
    <name evidence="1" type="ORF">WA026_005117</name>
</gene>
<sequence>MRFILSTFSEEDRNFGIQEHPKLPDIFAPEDFLVVEVHGKKSYRLYVDKVLYPEDEGYVRKFFKSVSQTWGFQEPKEEAAYFRKMSQGSLSQMTTSKRMLVSRT</sequence>
<organism evidence="1 2">
    <name type="scientific">Henosepilachna vigintioctopunctata</name>
    <dbReference type="NCBI Taxonomy" id="420089"/>
    <lineage>
        <taxon>Eukaryota</taxon>
        <taxon>Metazoa</taxon>
        <taxon>Ecdysozoa</taxon>
        <taxon>Arthropoda</taxon>
        <taxon>Hexapoda</taxon>
        <taxon>Insecta</taxon>
        <taxon>Pterygota</taxon>
        <taxon>Neoptera</taxon>
        <taxon>Endopterygota</taxon>
        <taxon>Coleoptera</taxon>
        <taxon>Polyphaga</taxon>
        <taxon>Cucujiformia</taxon>
        <taxon>Coccinelloidea</taxon>
        <taxon>Coccinellidae</taxon>
        <taxon>Epilachninae</taxon>
        <taxon>Epilachnini</taxon>
        <taxon>Henosepilachna</taxon>
    </lineage>
</organism>
<comment type="caution">
    <text evidence="1">The sequence shown here is derived from an EMBL/GenBank/DDBJ whole genome shotgun (WGS) entry which is preliminary data.</text>
</comment>
<dbReference type="AlphaFoldDB" id="A0AAW1UTP8"/>
<accession>A0AAW1UTP8</accession>
<protein>
    <submittedName>
        <fullName evidence="1">Uncharacterized protein</fullName>
    </submittedName>
</protein>
<keyword evidence="2" id="KW-1185">Reference proteome</keyword>
<proteinExistence type="predicted"/>
<evidence type="ECO:0000313" key="2">
    <source>
        <dbReference type="Proteomes" id="UP001431783"/>
    </source>
</evidence>
<evidence type="ECO:0000313" key="1">
    <source>
        <dbReference type="EMBL" id="KAK9884166.1"/>
    </source>
</evidence>
<name>A0AAW1UTP8_9CUCU</name>